<dbReference type="InterPro" id="IPR015813">
    <property type="entry name" value="Pyrv/PenolPyrv_kinase-like_dom"/>
</dbReference>
<organism evidence="4 5">
    <name type="scientific">Sphaerisporangium aureirubrum</name>
    <dbReference type="NCBI Taxonomy" id="1544736"/>
    <lineage>
        <taxon>Bacteria</taxon>
        <taxon>Bacillati</taxon>
        <taxon>Actinomycetota</taxon>
        <taxon>Actinomycetes</taxon>
        <taxon>Streptosporangiales</taxon>
        <taxon>Streptosporangiaceae</taxon>
        <taxon>Sphaerisporangium</taxon>
    </lineage>
</organism>
<keyword evidence="2" id="KW-0479">Metal-binding</keyword>
<reference evidence="5" key="1">
    <citation type="journal article" date="2019" name="Int. J. Syst. Evol. Microbiol.">
        <title>The Global Catalogue of Microorganisms (GCM) 10K type strain sequencing project: providing services to taxonomists for standard genome sequencing and annotation.</title>
        <authorList>
            <consortium name="The Broad Institute Genomics Platform"/>
            <consortium name="The Broad Institute Genome Sequencing Center for Infectious Disease"/>
            <person name="Wu L."/>
            <person name="Ma J."/>
        </authorList>
    </citation>
    <scope>NUCLEOTIDE SEQUENCE [LARGE SCALE GENOMIC DNA]</scope>
    <source>
        <strain evidence="5">JCM 30346</strain>
    </source>
</reference>
<comment type="cofactor">
    <cofactor evidence="1">
        <name>Mg(2+)</name>
        <dbReference type="ChEBI" id="CHEBI:18420"/>
    </cofactor>
</comment>
<dbReference type="Gene3D" id="3.20.20.60">
    <property type="entry name" value="Phosphoenolpyruvate-binding domains"/>
    <property type="match status" value="1"/>
</dbReference>
<evidence type="ECO:0000256" key="1">
    <source>
        <dbReference type="ARBA" id="ARBA00001946"/>
    </source>
</evidence>
<name>A0ABW1NNH3_9ACTN</name>
<dbReference type="RefSeq" id="WP_380757462.1">
    <property type="nucleotide sequence ID" value="NZ_JBHSRF010000042.1"/>
</dbReference>
<evidence type="ECO:0000256" key="3">
    <source>
        <dbReference type="ARBA" id="ARBA00022842"/>
    </source>
</evidence>
<dbReference type="InterPro" id="IPR054255">
    <property type="entry name" value="DUF6986"/>
</dbReference>
<keyword evidence="5" id="KW-1185">Reference proteome</keyword>
<accession>A0ABW1NNH3</accession>
<evidence type="ECO:0000313" key="5">
    <source>
        <dbReference type="Proteomes" id="UP001596137"/>
    </source>
</evidence>
<dbReference type="InterPro" id="IPR040442">
    <property type="entry name" value="Pyrv_kinase-like_dom_sf"/>
</dbReference>
<dbReference type="EMBL" id="JBHSRF010000042">
    <property type="protein sequence ID" value="MFC6084423.1"/>
    <property type="molecule type" value="Genomic_DNA"/>
</dbReference>
<sequence length="396" mass="42128">MRTTLGGHQDVPGFAAAHREQSWRYPGPGDAWQPVHTVYVPADRFGPGTAREWGDAALALLERHLPSAGRLAEVFGPVPGDLAADVRDRVARKLAAEPVEDLRIDFEDGYGTRPPAEEDAHAVRAAEAVAAAHAGGTLPRRWGPRVKSFADGDPGRALRTLDLLLTGVADRVGGLPPGLAVTFPKVLMESYLGQFATGLAGLERGLGLHAGALRFEMQVEAPQTVMFLQRSADLVPSLGGRLAAAHFGVFDYTAACGLPPGEQRLDHPVCDHAREVMRTALAGTGVELSDGSLAAAPASEATADVHALWRAHAGMVRHSLRHGFYQGWDMHPSHLVSRYATVYTFHLAAFDAYAARVAAWEACRDAEGGVMDEPATVKTLTAALRRAGMALEGTAP</sequence>
<gene>
    <name evidence="4" type="ORF">ACFP1K_24920</name>
</gene>
<dbReference type="Pfam" id="PF22484">
    <property type="entry name" value="DUF6986"/>
    <property type="match status" value="1"/>
</dbReference>
<evidence type="ECO:0000256" key="2">
    <source>
        <dbReference type="ARBA" id="ARBA00022723"/>
    </source>
</evidence>
<dbReference type="Proteomes" id="UP001596137">
    <property type="component" value="Unassembled WGS sequence"/>
</dbReference>
<proteinExistence type="predicted"/>
<comment type="caution">
    <text evidence="4">The sequence shown here is derived from an EMBL/GenBank/DDBJ whole genome shotgun (WGS) entry which is preliminary data.</text>
</comment>
<dbReference type="SUPFAM" id="SSF51621">
    <property type="entry name" value="Phosphoenolpyruvate/pyruvate domain"/>
    <property type="match status" value="1"/>
</dbReference>
<evidence type="ECO:0000313" key="4">
    <source>
        <dbReference type="EMBL" id="MFC6084423.1"/>
    </source>
</evidence>
<dbReference type="PANTHER" id="PTHR32308">
    <property type="entry name" value="LYASE BETA SUBUNIT, PUTATIVE (AFU_ORTHOLOGUE AFUA_4G13030)-RELATED"/>
    <property type="match status" value="1"/>
</dbReference>
<dbReference type="PANTHER" id="PTHR32308:SF10">
    <property type="entry name" value="CITRATE LYASE SUBUNIT BETA"/>
    <property type="match status" value="1"/>
</dbReference>
<protein>
    <submittedName>
        <fullName evidence="4">DUF6986 family protein</fullName>
    </submittedName>
</protein>
<keyword evidence="3" id="KW-0460">Magnesium</keyword>